<protein>
    <submittedName>
        <fullName evidence="2">Uncharacterized protein</fullName>
    </submittedName>
</protein>
<feature type="compositionally biased region" description="Pro residues" evidence="1">
    <location>
        <begin position="127"/>
        <end position="136"/>
    </location>
</feature>
<sequence length="169" mass="17849">MGKRVGMVTRSQAKQTVTPSSVLETSTRVQSEVMELDPMPMSATAVADPVTETQTKPVPELEPAEQPAPEPVPTLNPVLATPTPEGPTEPALAAADNPTQEAQQQPEPQHSAPAESSSQSTETVPSPALPEGPSPRPQSNEELMSPVLPCTEHRGNIIARETFITMNSG</sequence>
<dbReference type="Proteomes" id="UP000031443">
    <property type="component" value="Unassembled WGS sequence"/>
</dbReference>
<feature type="region of interest" description="Disordered" evidence="1">
    <location>
        <begin position="1"/>
        <end position="153"/>
    </location>
</feature>
<reference evidence="3" key="1">
    <citation type="journal article" date="2013" name="Nat. Genet.">
        <title>The draft genomes of soft-shell turtle and green sea turtle yield insights into the development and evolution of the turtle-specific body plan.</title>
        <authorList>
            <person name="Wang Z."/>
            <person name="Pascual-Anaya J."/>
            <person name="Zadissa A."/>
            <person name="Li W."/>
            <person name="Niimura Y."/>
            <person name="Huang Z."/>
            <person name="Li C."/>
            <person name="White S."/>
            <person name="Xiong Z."/>
            <person name="Fang D."/>
            <person name="Wang B."/>
            <person name="Ming Y."/>
            <person name="Chen Y."/>
            <person name="Zheng Y."/>
            <person name="Kuraku S."/>
            <person name="Pignatelli M."/>
            <person name="Herrero J."/>
            <person name="Beal K."/>
            <person name="Nozawa M."/>
            <person name="Li Q."/>
            <person name="Wang J."/>
            <person name="Zhang H."/>
            <person name="Yu L."/>
            <person name="Shigenobu S."/>
            <person name="Wang J."/>
            <person name="Liu J."/>
            <person name="Flicek P."/>
            <person name="Searle S."/>
            <person name="Wang J."/>
            <person name="Kuratani S."/>
            <person name="Yin Y."/>
            <person name="Aken B."/>
            <person name="Zhang G."/>
            <person name="Irie N."/>
        </authorList>
    </citation>
    <scope>NUCLEOTIDE SEQUENCE [LARGE SCALE GENOMIC DNA]</scope>
</reference>
<feature type="compositionally biased region" description="Polar residues" evidence="1">
    <location>
        <begin position="9"/>
        <end position="30"/>
    </location>
</feature>
<evidence type="ECO:0000256" key="1">
    <source>
        <dbReference type="SAM" id="MobiDB-lite"/>
    </source>
</evidence>
<dbReference type="EMBL" id="KB598656">
    <property type="protein sequence ID" value="EMP24734.1"/>
    <property type="molecule type" value="Genomic_DNA"/>
</dbReference>
<organism evidence="2 3">
    <name type="scientific">Chelonia mydas</name>
    <name type="common">Green sea-turtle</name>
    <name type="synonym">Chelonia agassizi</name>
    <dbReference type="NCBI Taxonomy" id="8469"/>
    <lineage>
        <taxon>Eukaryota</taxon>
        <taxon>Metazoa</taxon>
        <taxon>Chordata</taxon>
        <taxon>Craniata</taxon>
        <taxon>Vertebrata</taxon>
        <taxon>Euteleostomi</taxon>
        <taxon>Archelosauria</taxon>
        <taxon>Testudinata</taxon>
        <taxon>Testudines</taxon>
        <taxon>Cryptodira</taxon>
        <taxon>Durocryptodira</taxon>
        <taxon>Americhelydia</taxon>
        <taxon>Chelonioidea</taxon>
        <taxon>Cheloniidae</taxon>
        <taxon>Chelonia</taxon>
    </lineage>
</organism>
<feature type="compositionally biased region" description="Low complexity" evidence="1">
    <location>
        <begin position="79"/>
        <end position="115"/>
    </location>
</feature>
<accession>M7AK31</accession>
<evidence type="ECO:0000313" key="3">
    <source>
        <dbReference type="Proteomes" id="UP000031443"/>
    </source>
</evidence>
<name>M7AK31_CHEMY</name>
<evidence type="ECO:0000313" key="2">
    <source>
        <dbReference type="EMBL" id="EMP24734.1"/>
    </source>
</evidence>
<proteinExistence type="predicted"/>
<dbReference type="AlphaFoldDB" id="M7AK31"/>
<gene>
    <name evidence="2" type="ORF">UY3_18188</name>
</gene>
<keyword evidence="3" id="KW-1185">Reference proteome</keyword>